<comment type="subcellular location">
    <subcellularLocation>
        <location evidence="1 14">Cell outer membrane</location>
        <topology evidence="1 14">Multi-pass membrane protein</topology>
    </subcellularLocation>
</comment>
<dbReference type="RefSeq" id="WP_135313267.1">
    <property type="nucleotide sequence ID" value="NZ_CP038439.1"/>
</dbReference>
<evidence type="ECO:0000256" key="8">
    <source>
        <dbReference type="ARBA" id="ARBA00023004"/>
    </source>
</evidence>
<evidence type="ECO:0000256" key="6">
    <source>
        <dbReference type="ARBA" id="ARBA00022692"/>
    </source>
</evidence>
<dbReference type="Proteomes" id="UP000296374">
    <property type="component" value="Chromosome"/>
</dbReference>
<dbReference type="InterPro" id="IPR012910">
    <property type="entry name" value="Plug_dom"/>
</dbReference>
<evidence type="ECO:0000256" key="14">
    <source>
        <dbReference type="PROSITE-ProRule" id="PRU01360"/>
    </source>
</evidence>
<evidence type="ECO:0000256" key="16">
    <source>
        <dbReference type="SAM" id="SignalP"/>
    </source>
</evidence>
<evidence type="ECO:0000259" key="18">
    <source>
        <dbReference type="Pfam" id="PF07715"/>
    </source>
</evidence>
<keyword evidence="6 14" id="KW-0812">Transmembrane</keyword>
<gene>
    <name evidence="19" type="ORF">E4191_09855</name>
</gene>
<dbReference type="Pfam" id="PF07715">
    <property type="entry name" value="Plug"/>
    <property type="match status" value="1"/>
</dbReference>
<dbReference type="PROSITE" id="PS51257">
    <property type="entry name" value="PROKAR_LIPOPROTEIN"/>
    <property type="match status" value="1"/>
</dbReference>
<evidence type="ECO:0000256" key="10">
    <source>
        <dbReference type="ARBA" id="ARBA00023077"/>
    </source>
</evidence>
<dbReference type="InterPro" id="IPR000531">
    <property type="entry name" value="Beta-barrel_TonB"/>
</dbReference>
<organism evidence="19 20">
    <name type="scientific">Paracoccus liaowanqingii</name>
    <dbReference type="NCBI Taxonomy" id="2560053"/>
    <lineage>
        <taxon>Bacteria</taxon>
        <taxon>Pseudomonadati</taxon>
        <taxon>Pseudomonadota</taxon>
        <taxon>Alphaproteobacteria</taxon>
        <taxon>Rhodobacterales</taxon>
        <taxon>Paracoccaceae</taxon>
        <taxon>Paracoccus</taxon>
    </lineage>
</organism>
<dbReference type="EMBL" id="CP038439">
    <property type="protein sequence ID" value="QBX34980.1"/>
    <property type="molecule type" value="Genomic_DNA"/>
</dbReference>
<keyword evidence="3 14" id="KW-0813">Transport</keyword>
<keyword evidence="9" id="KW-0406">Ion transport</keyword>
<dbReference type="GO" id="GO:0009279">
    <property type="term" value="C:cell outer membrane"/>
    <property type="evidence" value="ECO:0007669"/>
    <property type="project" value="UniProtKB-SubCell"/>
</dbReference>
<keyword evidence="5" id="KW-0410">Iron transport</keyword>
<evidence type="ECO:0000256" key="12">
    <source>
        <dbReference type="ARBA" id="ARBA00023170"/>
    </source>
</evidence>
<dbReference type="Gene3D" id="2.170.130.10">
    <property type="entry name" value="TonB-dependent receptor, plug domain"/>
    <property type="match status" value="1"/>
</dbReference>
<evidence type="ECO:0000256" key="3">
    <source>
        <dbReference type="ARBA" id="ARBA00022448"/>
    </source>
</evidence>
<keyword evidence="13 14" id="KW-0998">Cell outer membrane</keyword>
<dbReference type="Gene3D" id="2.40.170.20">
    <property type="entry name" value="TonB-dependent receptor, beta-barrel domain"/>
    <property type="match status" value="1"/>
</dbReference>
<comment type="similarity">
    <text evidence="2 14 15">Belongs to the TonB-dependent receptor family.</text>
</comment>
<dbReference type="GO" id="GO:0015344">
    <property type="term" value="F:siderophore uptake transmembrane transporter activity"/>
    <property type="evidence" value="ECO:0007669"/>
    <property type="project" value="TreeGrafter"/>
</dbReference>
<evidence type="ECO:0000256" key="5">
    <source>
        <dbReference type="ARBA" id="ARBA00022496"/>
    </source>
</evidence>
<evidence type="ECO:0000256" key="9">
    <source>
        <dbReference type="ARBA" id="ARBA00023065"/>
    </source>
</evidence>
<accession>A0A4P7HMM7</accession>
<dbReference type="GO" id="GO:0015891">
    <property type="term" value="P:siderophore transport"/>
    <property type="evidence" value="ECO:0007669"/>
    <property type="project" value="InterPro"/>
</dbReference>
<evidence type="ECO:0000256" key="7">
    <source>
        <dbReference type="ARBA" id="ARBA00022729"/>
    </source>
</evidence>
<feature type="domain" description="TonB-dependent receptor plug" evidence="18">
    <location>
        <begin position="74"/>
        <end position="172"/>
    </location>
</feature>
<evidence type="ECO:0000256" key="13">
    <source>
        <dbReference type="ARBA" id="ARBA00023237"/>
    </source>
</evidence>
<dbReference type="Pfam" id="PF00593">
    <property type="entry name" value="TonB_dep_Rec_b-barrel"/>
    <property type="match status" value="1"/>
</dbReference>
<dbReference type="AlphaFoldDB" id="A0A4P7HMM7"/>
<dbReference type="GO" id="GO:0038023">
    <property type="term" value="F:signaling receptor activity"/>
    <property type="evidence" value="ECO:0007669"/>
    <property type="project" value="InterPro"/>
</dbReference>
<evidence type="ECO:0000256" key="4">
    <source>
        <dbReference type="ARBA" id="ARBA00022452"/>
    </source>
</evidence>
<dbReference type="InterPro" id="IPR037066">
    <property type="entry name" value="Plug_dom_sf"/>
</dbReference>
<reference evidence="20" key="1">
    <citation type="submission" date="2019-03" db="EMBL/GenBank/DDBJ databases">
        <authorList>
            <person name="Li J."/>
        </authorList>
    </citation>
    <scope>NUCLEOTIDE SEQUENCE [LARGE SCALE GENOMIC DNA]</scope>
    <source>
        <strain evidence="20">2251</strain>
    </source>
</reference>
<sequence length="699" mass="74301">MRFPPHARPLSLIAALAGCASVLAVTAGAGLAQDMPANVTVLDPILLEAVEGDDDAGSIVAATSSAGGRLAAPLLDTPASVSVITSREIAQRGAQGVEEVLQYSAGVVADFYGADDRFDYFKIRGFDAYAARDGLSLGRPFGGIREETYAFERVEVVRGAISTATGVSDPGGSVNYVTKLPRRARFGEVYGTVGSDDRGEIGFDLGDNFTPDATLSWRLTGKLRDADAEYDNSRDDAGFLMGGLTWRPSEATSLSVVVDHLDLEGVPGSGGHPIGTDFDRDRFFGEPGYNFRGTERTSVTALLDHDFGTGLSASARLRYSDTASDYGYAYIAATPTDGSTVATRSFFGNDAALTALIGTAQLQYDTSFGGTGSRTVAGVEFADRDRDNDTFFGPAPGIDWTDPIYAGAPEDVPLIASTTNDQRGRAIFAEQELTFADRFIVTAGLRHDWLDITETDNLTGTTARGEISETTGRLGLTWKVTPEVSTYASYAQSVVPAGIGTDPEEGRQVELGVKYQPLGTTALFSAAVYDLTRTNLTRTDPVTLLPATIGEVSARGLDLEAKAELTPAISLTAAYSWIDQEIVKNGTSGNLGNRPLLVPEQSASLWATYTLVGQGARGDMTFSLGGRYTGQHFYDDANTVGTGGTVVVDAAYGWQLRDDTALTLNVSNLFDRKYVANGGFGADFYNPGRQVTATLRRSW</sequence>
<dbReference type="NCBIfam" id="TIGR01783">
    <property type="entry name" value="TonB-siderophor"/>
    <property type="match status" value="1"/>
</dbReference>
<feature type="chain" id="PRO_5020562205" evidence="16">
    <location>
        <begin position="25"/>
        <end position="699"/>
    </location>
</feature>
<protein>
    <submittedName>
        <fullName evidence="19">TonB-dependent siderophore receptor</fullName>
    </submittedName>
</protein>
<evidence type="ECO:0000256" key="15">
    <source>
        <dbReference type="RuleBase" id="RU003357"/>
    </source>
</evidence>
<evidence type="ECO:0000313" key="19">
    <source>
        <dbReference type="EMBL" id="QBX34980.1"/>
    </source>
</evidence>
<feature type="domain" description="TonB-dependent receptor-like beta-barrel" evidence="17">
    <location>
        <begin position="246"/>
        <end position="669"/>
    </location>
</feature>
<dbReference type="PANTHER" id="PTHR32552:SF68">
    <property type="entry name" value="FERRICHROME OUTER MEMBRANE TRANSPORTER_PHAGE RECEPTOR"/>
    <property type="match status" value="1"/>
</dbReference>
<keyword evidence="8" id="KW-0408">Iron</keyword>
<feature type="signal peptide" evidence="16">
    <location>
        <begin position="1"/>
        <end position="24"/>
    </location>
</feature>
<evidence type="ECO:0000259" key="17">
    <source>
        <dbReference type="Pfam" id="PF00593"/>
    </source>
</evidence>
<keyword evidence="11 14" id="KW-0472">Membrane</keyword>
<name>A0A4P7HMM7_9RHOB</name>
<evidence type="ECO:0000256" key="11">
    <source>
        <dbReference type="ARBA" id="ARBA00023136"/>
    </source>
</evidence>
<dbReference type="InterPro" id="IPR036942">
    <property type="entry name" value="Beta-barrel_TonB_sf"/>
</dbReference>
<dbReference type="KEGG" id="plia:E4191_09855"/>
<dbReference type="PANTHER" id="PTHR32552">
    <property type="entry name" value="FERRICHROME IRON RECEPTOR-RELATED"/>
    <property type="match status" value="1"/>
</dbReference>
<dbReference type="InterPro" id="IPR010105">
    <property type="entry name" value="TonB_sidphr_rcpt"/>
</dbReference>
<evidence type="ECO:0000256" key="1">
    <source>
        <dbReference type="ARBA" id="ARBA00004571"/>
    </source>
</evidence>
<keyword evidence="12 19" id="KW-0675">Receptor</keyword>
<evidence type="ECO:0000313" key="20">
    <source>
        <dbReference type="Proteomes" id="UP000296374"/>
    </source>
</evidence>
<dbReference type="CDD" id="cd01347">
    <property type="entry name" value="ligand_gated_channel"/>
    <property type="match status" value="1"/>
</dbReference>
<keyword evidence="4 14" id="KW-1134">Transmembrane beta strand</keyword>
<dbReference type="PROSITE" id="PS52016">
    <property type="entry name" value="TONB_DEPENDENT_REC_3"/>
    <property type="match status" value="1"/>
</dbReference>
<dbReference type="SUPFAM" id="SSF56935">
    <property type="entry name" value="Porins"/>
    <property type="match status" value="1"/>
</dbReference>
<keyword evidence="10 15" id="KW-0798">TonB box</keyword>
<proteinExistence type="inferred from homology"/>
<keyword evidence="7 16" id="KW-0732">Signal</keyword>
<dbReference type="InterPro" id="IPR039426">
    <property type="entry name" value="TonB-dep_rcpt-like"/>
</dbReference>
<evidence type="ECO:0000256" key="2">
    <source>
        <dbReference type="ARBA" id="ARBA00009810"/>
    </source>
</evidence>